<feature type="transmembrane region" description="Helical" evidence="3">
    <location>
        <begin position="317"/>
        <end position="340"/>
    </location>
</feature>
<dbReference type="GO" id="GO:0003677">
    <property type="term" value="F:DNA binding"/>
    <property type="evidence" value="ECO:0007669"/>
    <property type="project" value="UniProtKB-UniRule"/>
</dbReference>
<dbReference type="InterPro" id="IPR036388">
    <property type="entry name" value="WH-like_DNA-bd_sf"/>
</dbReference>
<dbReference type="EMBL" id="WTZA01000001">
    <property type="protein sequence ID" value="MXO73741.1"/>
    <property type="molecule type" value="Genomic_DNA"/>
</dbReference>
<evidence type="ECO:0000256" key="1">
    <source>
        <dbReference type="ARBA" id="ARBA00023125"/>
    </source>
</evidence>
<evidence type="ECO:0000256" key="3">
    <source>
        <dbReference type="SAM" id="Phobius"/>
    </source>
</evidence>
<evidence type="ECO:0000259" key="4">
    <source>
        <dbReference type="PROSITE" id="PS51755"/>
    </source>
</evidence>
<dbReference type="Proteomes" id="UP000439522">
    <property type="component" value="Unassembled WGS sequence"/>
</dbReference>
<dbReference type="Pfam" id="PF00486">
    <property type="entry name" value="Trans_reg_C"/>
    <property type="match status" value="1"/>
</dbReference>
<keyword evidence="3" id="KW-0472">Membrane</keyword>
<dbReference type="InterPro" id="IPR001867">
    <property type="entry name" value="OmpR/PhoB-type_DNA-bd"/>
</dbReference>
<dbReference type="Gene3D" id="1.10.10.10">
    <property type="entry name" value="Winged helix-like DNA-binding domain superfamily/Winged helix DNA-binding domain"/>
    <property type="match status" value="1"/>
</dbReference>
<dbReference type="GO" id="GO:0000160">
    <property type="term" value="P:phosphorelay signal transduction system"/>
    <property type="evidence" value="ECO:0007669"/>
    <property type="project" value="InterPro"/>
</dbReference>
<proteinExistence type="predicted"/>
<evidence type="ECO:0000313" key="5">
    <source>
        <dbReference type="EMBL" id="MXO73741.1"/>
    </source>
</evidence>
<feature type="transmembrane region" description="Helical" evidence="3">
    <location>
        <begin position="234"/>
        <end position="258"/>
    </location>
</feature>
<keyword evidence="3" id="KW-1133">Transmembrane helix</keyword>
<evidence type="ECO:0000313" key="6">
    <source>
        <dbReference type="Proteomes" id="UP000439522"/>
    </source>
</evidence>
<feature type="transmembrane region" description="Helical" evidence="3">
    <location>
        <begin position="201"/>
        <end position="222"/>
    </location>
</feature>
<reference evidence="5 6" key="1">
    <citation type="submission" date="2019-12" db="EMBL/GenBank/DDBJ databases">
        <title>Genomic-based taxomic classification of the family Erythrobacteraceae.</title>
        <authorList>
            <person name="Xu L."/>
        </authorList>
    </citation>
    <scope>NUCLEOTIDE SEQUENCE [LARGE SCALE GENOMIC DNA]</scope>
    <source>
        <strain evidence="5 6">100921-2</strain>
    </source>
</reference>
<evidence type="ECO:0000256" key="2">
    <source>
        <dbReference type="PROSITE-ProRule" id="PRU01091"/>
    </source>
</evidence>
<name>A0A6I4T8U4_9SPHN</name>
<dbReference type="SUPFAM" id="SSF46894">
    <property type="entry name" value="C-terminal effector domain of the bipartite response regulators"/>
    <property type="match status" value="1"/>
</dbReference>
<comment type="caution">
    <text evidence="5">The sequence shown here is derived from an EMBL/GenBank/DDBJ whole genome shotgun (WGS) entry which is preliminary data.</text>
</comment>
<feature type="domain" description="OmpR/PhoB-type" evidence="4">
    <location>
        <begin position="3"/>
        <end position="101"/>
    </location>
</feature>
<organism evidence="5 6">
    <name type="scientific">Tsuneonella aeria</name>
    <dbReference type="NCBI Taxonomy" id="1837929"/>
    <lineage>
        <taxon>Bacteria</taxon>
        <taxon>Pseudomonadati</taxon>
        <taxon>Pseudomonadota</taxon>
        <taxon>Alphaproteobacteria</taxon>
        <taxon>Sphingomonadales</taxon>
        <taxon>Erythrobacteraceae</taxon>
        <taxon>Tsuneonella</taxon>
    </lineage>
</organism>
<protein>
    <submittedName>
        <fullName evidence="5">Transcriptional regulator</fullName>
    </submittedName>
</protein>
<feature type="transmembrane region" description="Helical" evidence="3">
    <location>
        <begin position="270"/>
        <end position="297"/>
    </location>
</feature>
<dbReference type="PROSITE" id="PS51755">
    <property type="entry name" value="OMPR_PHOB"/>
    <property type="match status" value="1"/>
</dbReference>
<sequence>MPHTAYAFGPFHLDPADRRLLRDGAPVEVSARYLDALILLASENGRLVSKDRFHAEVWRGIPVTDEALTQCIRSLRKALDDDAANPAYIETVPRHGYRFIAPVTEAQSGAIPAANGPVPVVQLPAAWPGAAREVLAAAFGGAIAGIVGAIGYVMAGLVAPGVGAASTMLTLVTVNLVLGFAAGAFVGGGIAAGAAWGGRSVAWLAAGGAAGGLLVGAIARMIGTDLLTLFFGQAPVAMTGAAEGAIIGAASGIAAWIAARGESGTVFARIAPAPVLGAAAGAIIALAGGRLMIGSLAALADRFAQSRLRIDGVATQWLALVTAAECALFVTGVVAALVVARRLGPAR</sequence>
<keyword evidence="6" id="KW-1185">Reference proteome</keyword>
<dbReference type="CDD" id="cd00383">
    <property type="entry name" value="trans_reg_C"/>
    <property type="match status" value="1"/>
</dbReference>
<dbReference type="InterPro" id="IPR016032">
    <property type="entry name" value="Sig_transdc_resp-reg_C-effctor"/>
</dbReference>
<dbReference type="SMART" id="SM00862">
    <property type="entry name" value="Trans_reg_C"/>
    <property type="match status" value="1"/>
</dbReference>
<feature type="DNA-binding region" description="OmpR/PhoB-type" evidence="2">
    <location>
        <begin position="3"/>
        <end position="101"/>
    </location>
</feature>
<dbReference type="GO" id="GO:0006355">
    <property type="term" value="P:regulation of DNA-templated transcription"/>
    <property type="evidence" value="ECO:0007669"/>
    <property type="project" value="InterPro"/>
</dbReference>
<gene>
    <name evidence="5" type="ORF">GRI40_00700</name>
</gene>
<keyword evidence="1 2" id="KW-0238">DNA-binding</keyword>
<feature type="transmembrane region" description="Helical" evidence="3">
    <location>
        <begin position="171"/>
        <end position="194"/>
    </location>
</feature>
<dbReference type="RefSeq" id="WP_160609567.1">
    <property type="nucleotide sequence ID" value="NZ_WTZA01000001.1"/>
</dbReference>
<dbReference type="AlphaFoldDB" id="A0A6I4T8U4"/>
<feature type="transmembrane region" description="Helical" evidence="3">
    <location>
        <begin position="134"/>
        <end position="159"/>
    </location>
</feature>
<keyword evidence="3" id="KW-0812">Transmembrane</keyword>
<accession>A0A6I4T8U4</accession>
<dbReference type="OrthoDB" id="54411at2"/>